<dbReference type="Proteomes" id="UP000825935">
    <property type="component" value="Chromosome 1"/>
</dbReference>
<keyword evidence="2" id="KW-1185">Reference proteome</keyword>
<evidence type="ECO:0000313" key="1">
    <source>
        <dbReference type="EMBL" id="KAH7446622.1"/>
    </source>
</evidence>
<dbReference type="OrthoDB" id="10661349at2759"/>
<name>A0A8T2VH17_CERRI</name>
<dbReference type="AlphaFoldDB" id="A0A8T2VH17"/>
<sequence>MATFVLGNNGKAAMEMPFRWIWIFAACAGLVLWSVDGTDCLDADVAVFPYESLCTEPAVYSTPLVSESYGISVSGPLGGSLSPEWDATTSTFYVRLSSSPAYYQLSPASPTPVSYVSLADSVVIVNVASGKALGWSQVDGEQLLVEVDRPSAATFQFVLDEKTPLPCSLTSYSECHSYELLTDSENGTGLTESVKEGVTYLKPSTSKLLSFTLSRSSSSRALEI</sequence>
<organism evidence="1 2">
    <name type="scientific">Ceratopteris richardii</name>
    <name type="common">Triangle waterfern</name>
    <dbReference type="NCBI Taxonomy" id="49495"/>
    <lineage>
        <taxon>Eukaryota</taxon>
        <taxon>Viridiplantae</taxon>
        <taxon>Streptophyta</taxon>
        <taxon>Embryophyta</taxon>
        <taxon>Tracheophyta</taxon>
        <taxon>Polypodiopsida</taxon>
        <taxon>Polypodiidae</taxon>
        <taxon>Polypodiales</taxon>
        <taxon>Pteridineae</taxon>
        <taxon>Pteridaceae</taxon>
        <taxon>Parkerioideae</taxon>
        <taxon>Ceratopteris</taxon>
    </lineage>
</organism>
<accession>A0A8T2VH17</accession>
<protein>
    <submittedName>
        <fullName evidence="1">Uncharacterized protein</fullName>
    </submittedName>
</protein>
<proteinExistence type="predicted"/>
<dbReference type="EMBL" id="CM035406">
    <property type="protein sequence ID" value="KAH7446622.1"/>
    <property type="molecule type" value="Genomic_DNA"/>
</dbReference>
<reference evidence="1" key="1">
    <citation type="submission" date="2021-08" db="EMBL/GenBank/DDBJ databases">
        <title>WGS assembly of Ceratopteris richardii.</title>
        <authorList>
            <person name="Marchant D.B."/>
            <person name="Chen G."/>
            <person name="Jenkins J."/>
            <person name="Shu S."/>
            <person name="Leebens-Mack J."/>
            <person name="Grimwood J."/>
            <person name="Schmutz J."/>
            <person name="Soltis P."/>
            <person name="Soltis D."/>
            <person name="Chen Z.-H."/>
        </authorList>
    </citation>
    <scope>NUCLEOTIDE SEQUENCE</scope>
    <source>
        <strain evidence="1">Whitten #5841</strain>
        <tissue evidence="1">Leaf</tissue>
    </source>
</reference>
<gene>
    <name evidence="1" type="ORF">KP509_01G065500</name>
</gene>
<evidence type="ECO:0000313" key="2">
    <source>
        <dbReference type="Proteomes" id="UP000825935"/>
    </source>
</evidence>
<comment type="caution">
    <text evidence="1">The sequence shown here is derived from an EMBL/GenBank/DDBJ whole genome shotgun (WGS) entry which is preliminary data.</text>
</comment>